<evidence type="ECO:0000313" key="3">
    <source>
        <dbReference type="Proteomes" id="UP001386955"/>
    </source>
</evidence>
<keyword evidence="1" id="KW-1133">Transmembrane helix</keyword>
<reference evidence="2 3" key="1">
    <citation type="submission" date="2024-01" db="EMBL/GenBank/DDBJ databases">
        <title>The genomes of 5 underutilized Papilionoideae crops provide insights into root nodulation and disease resistanc.</title>
        <authorList>
            <person name="Jiang F."/>
        </authorList>
    </citation>
    <scope>NUCLEOTIDE SEQUENCE [LARGE SCALE GENOMIC DNA]</scope>
    <source>
        <strain evidence="2">DUOXIRENSHENG_FW03</strain>
        <tissue evidence="2">Leaves</tissue>
    </source>
</reference>
<comment type="caution">
    <text evidence="2">The sequence shown here is derived from an EMBL/GenBank/DDBJ whole genome shotgun (WGS) entry which is preliminary data.</text>
</comment>
<evidence type="ECO:0000313" key="2">
    <source>
        <dbReference type="EMBL" id="KAK7390380.1"/>
    </source>
</evidence>
<dbReference type="Proteomes" id="UP001386955">
    <property type="component" value="Unassembled WGS sequence"/>
</dbReference>
<dbReference type="EMBL" id="JAYMYS010000006">
    <property type="protein sequence ID" value="KAK7390380.1"/>
    <property type="molecule type" value="Genomic_DNA"/>
</dbReference>
<gene>
    <name evidence="2" type="ORF">VNO78_25685</name>
</gene>
<evidence type="ECO:0000256" key="1">
    <source>
        <dbReference type="SAM" id="Phobius"/>
    </source>
</evidence>
<keyword evidence="1" id="KW-0472">Membrane</keyword>
<dbReference type="AlphaFoldDB" id="A0AAN9S7U5"/>
<proteinExistence type="predicted"/>
<accession>A0AAN9S7U5</accession>
<keyword evidence="1" id="KW-0812">Transmembrane</keyword>
<sequence length="100" mass="11380">MEEVLQLEEDVKLLEEMYPQGKNAKTTWALTVLGYLAKLALIVLGYLAKLVLRILDGSTPMLNVGGIRYLVICCLPIFFSPLLSLIFLKNCNFYPYVRDH</sequence>
<keyword evidence="3" id="KW-1185">Reference proteome</keyword>
<name>A0AAN9S7U5_PSOTE</name>
<feature type="transmembrane region" description="Helical" evidence="1">
    <location>
        <begin position="27"/>
        <end position="47"/>
    </location>
</feature>
<feature type="transmembrane region" description="Helical" evidence="1">
    <location>
        <begin position="67"/>
        <end position="88"/>
    </location>
</feature>
<organism evidence="2 3">
    <name type="scientific">Psophocarpus tetragonolobus</name>
    <name type="common">Winged bean</name>
    <name type="synonym">Dolichos tetragonolobus</name>
    <dbReference type="NCBI Taxonomy" id="3891"/>
    <lineage>
        <taxon>Eukaryota</taxon>
        <taxon>Viridiplantae</taxon>
        <taxon>Streptophyta</taxon>
        <taxon>Embryophyta</taxon>
        <taxon>Tracheophyta</taxon>
        <taxon>Spermatophyta</taxon>
        <taxon>Magnoliopsida</taxon>
        <taxon>eudicotyledons</taxon>
        <taxon>Gunneridae</taxon>
        <taxon>Pentapetalae</taxon>
        <taxon>rosids</taxon>
        <taxon>fabids</taxon>
        <taxon>Fabales</taxon>
        <taxon>Fabaceae</taxon>
        <taxon>Papilionoideae</taxon>
        <taxon>50 kb inversion clade</taxon>
        <taxon>NPAAA clade</taxon>
        <taxon>indigoferoid/millettioid clade</taxon>
        <taxon>Phaseoleae</taxon>
        <taxon>Psophocarpus</taxon>
    </lineage>
</organism>
<protein>
    <submittedName>
        <fullName evidence="2">Uncharacterized protein</fullName>
    </submittedName>
</protein>